<dbReference type="EC" id="5.2.1.8" evidence="4"/>
<dbReference type="GO" id="GO:0006457">
    <property type="term" value="P:protein folding"/>
    <property type="evidence" value="ECO:0007669"/>
    <property type="project" value="InterPro"/>
</dbReference>
<accession>A0A6H2H7J6</accession>
<dbReference type="PROSITE" id="PS00170">
    <property type="entry name" value="CSA_PPIASE_1"/>
    <property type="match status" value="1"/>
</dbReference>
<keyword evidence="7" id="KW-1185">Reference proteome</keyword>
<evidence type="ECO:0000313" key="7">
    <source>
        <dbReference type="Proteomes" id="UP000502041"/>
    </source>
</evidence>
<keyword evidence="3 4" id="KW-0413">Isomerase</keyword>
<organism evidence="6 7">
    <name type="scientific">Polaromonas vacuolata</name>
    <dbReference type="NCBI Taxonomy" id="37448"/>
    <lineage>
        <taxon>Bacteria</taxon>
        <taxon>Pseudomonadati</taxon>
        <taxon>Pseudomonadota</taxon>
        <taxon>Betaproteobacteria</taxon>
        <taxon>Burkholderiales</taxon>
        <taxon>Comamonadaceae</taxon>
        <taxon>Polaromonas</taxon>
    </lineage>
</organism>
<dbReference type="PROSITE" id="PS50072">
    <property type="entry name" value="CSA_PPIASE_2"/>
    <property type="match status" value="1"/>
</dbReference>
<dbReference type="Pfam" id="PF00160">
    <property type="entry name" value="Pro_isomerase"/>
    <property type="match status" value="1"/>
</dbReference>
<dbReference type="SUPFAM" id="SSF50891">
    <property type="entry name" value="Cyclophilin-like"/>
    <property type="match status" value="1"/>
</dbReference>
<feature type="domain" description="PPIase cyclophilin-type" evidence="5">
    <location>
        <begin position="67"/>
        <end position="252"/>
    </location>
</feature>
<dbReference type="Proteomes" id="UP000502041">
    <property type="component" value="Chromosome"/>
</dbReference>
<evidence type="ECO:0000313" key="6">
    <source>
        <dbReference type="EMBL" id="QJC55851.1"/>
    </source>
</evidence>
<keyword evidence="2 4" id="KW-0697">Rotamase</keyword>
<comment type="catalytic activity">
    <reaction evidence="4">
        <text>[protein]-peptidylproline (omega=180) = [protein]-peptidylproline (omega=0)</text>
        <dbReference type="Rhea" id="RHEA:16237"/>
        <dbReference type="Rhea" id="RHEA-COMP:10747"/>
        <dbReference type="Rhea" id="RHEA-COMP:10748"/>
        <dbReference type="ChEBI" id="CHEBI:83833"/>
        <dbReference type="ChEBI" id="CHEBI:83834"/>
        <dbReference type="EC" id="5.2.1.8"/>
    </reaction>
</comment>
<evidence type="ECO:0000256" key="2">
    <source>
        <dbReference type="ARBA" id="ARBA00023110"/>
    </source>
</evidence>
<dbReference type="KEGG" id="pvac:HC248_01134"/>
<dbReference type="InterPro" id="IPR002130">
    <property type="entry name" value="Cyclophilin-type_PPIase_dom"/>
</dbReference>
<proteinExistence type="inferred from homology"/>
<reference evidence="6 7" key="1">
    <citation type="submission" date="2020-04" db="EMBL/GenBank/DDBJ databases">
        <title>Complete genome of a Psychrophilic, Marine, Gas Vacuolate Bacterium Polaromonas vacuolata KCTC 22033T.</title>
        <authorList>
            <person name="Hwang K."/>
            <person name="Kim K.M."/>
        </authorList>
    </citation>
    <scope>NUCLEOTIDE SEQUENCE [LARGE SCALE GENOMIC DNA]</scope>
    <source>
        <strain evidence="6 7">KCTC 22033</strain>
    </source>
</reference>
<dbReference type="PANTHER" id="PTHR43246">
    <property type="entry name" value="PEPTIDYL-PROLYL CIS-TRANS ISOMERASE CYP38, CHLOROPLASTIC"/>
    <property type="match status" value="1"/>
</dbReference>
<dbReference type="EMBL" id="CP051461">
    <property type="protein sequence ID" value="QJC55851.1"/>
    <property type="molecule type" value="Genomic_DNA"/>
</dbReference>
<dbReference type="Gene3D" id="2.40.100.10">
    <property type="entry name" value="Cyclophilin-like"/>
    <property type="match status" value="1"/>
</dbReference>
<dbReference type="PRINTS" id="PR00153">
    <property type="entry name" value="CSAPPISMRASE"/>
</dbReference>
<comment type="function">
    <text evidence="4">PPIases accelerate the folding of proteins. It catalyzes the cis-trans isomerization of proline imidic peptide bonds in oligopeptides.</text>
</comment>
<evidence type="ECO:0000259" key="5">
    <source>
        <dbReference type="PROSITE" id="PS50072"/>
    </source>
</evidence>
<dbReference type="InterPro" id="IPR044665">
    <property type="entry name" value="E_coli_cyclophilin_A-like"/>
</dbReference>
<dbReference type="InterPro" id="IPR020892">
    <property type="entry name" value="Cyclophilin-type_PPIase_CS"/>
</dbReference>
<protein>
    <recommendedName>
        <fullName evidence="4">Peptidyl-prolyl cis-trans isomerase</fullName>
        <shortName evidence="4">PPIase</shortName>
        <ecNumber evidence="4">5.2.1.8</ecNumber>
    </recommendedName>
</protein>
<evidence type="ECO:0000256" key="4">
    <source>
        <dbReference type="RuleBase" id="RU363019"/>
    </source>
</evidence>
<gene>
    <name evidence="6" type="primary">ppiB</name>
    <name evidence="6" type="ORF">HC248_01134</name>
</gene>
<dbReference type="InterPro" id="IPR029000">
    <property type="entry name" value="Cyclophilin-like_dom_sf"/>
</dbReference>
<name>A0A6H2H7J6_9BURK</name>
<dbReference type="GO" id="GO:0003755">
    <property type="term" value="F:peptidyl-prolyl cis-trans isomerase activity"/>
    <property type="evidence" value="ECO:0007669"/>
    <property type="project" value="UniProtKB-UniRule"/>
</dbReference>
<dbReference type="AlphaFoldDB" id="A0A6H2H7J6"/>
<comment type="similarity">
    <text evidence="1 4">Belongs to the cyclophilin-type PPIase family.</text>
</comment>
<sequence length="254" mass="27672">MSKAGNRFIFFEESHLMHLVLATTRLRNSFQRRSALLAAVASLVLASLAAPALAQAAPKVKFVTSEGDFMVEVYPDKAPKTVENFLQYVRDKHYDGTIFHRVIPGFMVQGGGYDAKYNEKKTRPPVVHEGREALAKGGDKNVIGTLAMARTSEPNSASSQFFINVKDNDFLNPTIIPAGDPVAKIEFQGQTYTNVPRAQLINSPQLFGYTVFGKVVSGMDVVNKIRMVPTGAAGPFPSDVPKTPVVIKSASIQN</sequence>
<evidence type="ECO:0000256" key="3">
    <source>
        <dbReference type="ARBA" id="ARBA00023235"/>
    </source>
</evidence>
<evidence type="ECO:0000256" key="1">
    <source>
        <dbReference type="ARBA" id="ARBA00007365"/>
    </source>
</evidence>